<dbReference type="GO" id="GO:0034045">
    <property type="term" value="C:phagophore assembly site membrane"/>
    <property type="evidence" value="ECO:0007669"/>
    <property type="project" value="UniProtKB-SubCell"/>
</dbReference>
<evidence type="ECO:0000256" key="10">
    <source>
        <dbReference type="ARBA" id="ARBA00023006"/>
    </source>
</evidence>
<evidence type="ECO:0000256" key="7">
    <source>
        <dbReference type="ARBA" id="ARBA00022737"/>
    </source>
</evidence>
<name>A0A317STM1_9PEZI</name>
<dbReference type="SUPFAM" id="SSF50978">
    <property type="entry name" value="WD40 repeat-like"/>
    <property type="match status" value="1"/>
</dbReference>
<evidence type="ECO:0000256" key="1">
    <source>
        <dbReference type="ARBA" id="ARBA00004148"/>
    </source>
</evidence>
<keyword evidence="9" id="KW-0653">Protein transport</keyword>
<dbReference type="Pfam" id="PF21032">
    <property type="entry name" value="PROPPIN"/>
    <property type="match status" value="3"/>
</dbReference>
<accession>A0A317STM1</accession>
<dbReference type="InterPro" id="IPR036322">
    <property type="entry name" value="WD40_repeat_dom_sf"/>
</dbReference>
<dbReference type="GO" id="GO:0010008">
    <property type="term" value="C:endosome membrane"/>
    <property type="evidence" value="ECO:0007669"/>
    <property type="project" value="UniProtKB-SubCell"/>
</dbReference>
<feature type="region of interest" description="Disordered" evidence="14">
    <location>
        <begin position="261"/>
        <end position="291"/>
    </location>
</feature>
<dbReference type="FunFam" id="2.130.10.10:FF:000965">
    <property type="entry name" value="Autophagy-like protein 18 Atg18"/>
    <property type="match status" value="1"/>
</dbReference>
<dbReference type="EMBL" id="PYWC01000020">
    <property type="protein sequence ID" value="PWW77728.1"/>
    <property type="molecule type" value="Genomic_DNA"/>
</dbReference>
<dbReference type="GO" id="GO:0015031">
    <property type="term" value="P:protein transport"/>
    <property type="evidence" value="ECO:0007669"/>
    <property type="project" value="UniProtKB-KW"/>
</dbReference>
<evidence type="ECO:0000256" key="4">
    <source>
        <dbReference type="ARBA" id="ARBA00022448"/>
    </source>
</evidence>
<dbReference type="GO" id="GO:0005774">
    <property type="term" value="C:vacuolar membrane"/>
    <property type="evidence" value="ECO:0007669"/>
    <property type="project" value="UniProtKB-SubCell"/>
</dbReference>
<keyword evidence="11" id="KW-0472">Membrane</keyword>
<evidence type="ECO:0000313" key="15">
    <source>
        <dbReference type="EMBL" id="PWW77728.1"/>
    </source>
</evidence>
<dbReference type="STRING" id="42249.A0A317STM1"/>
<evidence type="ECO:0000256" key="8">
    <source>
        <dbReference type="ARBA" id="ARBA00022753"/>
    </source>
</evidence>
<dbReference type="InterPro" id="IPR001680">
    <property type="entry name" value="WD40_rpt"/>
</dbReference>
<comment type="similarity">
    <text evidence="12">Belongs to the WD repeat PROPPIN family.</text>
</comment>
<evidence type="ECO:0000256" key="13">
    <source>
        <dbReference type="ARBA" id="ARBA00039247"/>
    </source>
</evidence>
<organism evidence="15 16">
    <name type="scientific">Tuber magnatum</name>
    <name type="common">white Piedmont truffle</name>
    <dbReference type="NCBI Taxonomy" id="42249"/>
    <lineage>
        <taxon>Eukaryota</taxon>
        <taxon>Fungi</taxon>
        <taxon>Dikarya</taxon>
        <taxon>Ascomycota</taxon>
        <taxon>Pezizomycotina</taxon>
        <taxon>Pezizomycetes</taxon>
        <taxon>Pezizales</taxon>
        <taxon>Tuberaceae</taxon>
        <taxon>Tuber</taxon>
    </lineage>
</organism>
<evidence type="ECO:0000256" key="12">
    <source>
        <dbReference type="ARBA" id="ARBA00025740"/>
    </source>
</evidence>
<evidence type="ECO:0000256" key="14">
    <source>
        <dbReference type="SAM" id="MobiDB-lite"/>
    </source>
</evidence>
<keyword evidence="6" id="KW-0853">WD repeat</keyword>
<dbReference type="AlphaFoldDB" id="A0A317STM1"/>
<dbReference type="InterPro" id="IPR048720">
    <property type="entry name" value="PROPPIN"/>
</dbReference>
<protein>
    <recommendedName>
        <fullName evidence="13">Autophagy-related protein 18</fullName>
    </recommendedName>
</protein>
<dbReference type="OrthoDB" id="1667587at2759"/>
<dbReference type="GO" id="GO:0006914">
    <property type="term" value="P:autophagy"/>
    <property type="evidence" value="ECO:0007669"/>
    <property type="project" value="UniProtKB-KW"/>
</dbReference>
<evidence type="ECO:0000256" key="11">
    <source>
        <dbReference type="ARBA" id="ARBA00023136"/>
    </source>
</evidence>
<dbReference type="SMART" id="SM00320">
    <property type="entry name" value="WD40"/>
    <property type="match status" value="2"/>
</dbReference>
<feature type="compositionally biased region" description="Polar residues" evidence="14">
    <location>
        <begin position="281"/>
        <end position="291"/>
    </location>
</feature>
<dbReference type="PANTHER" id="PTHR11227">
    <property type="entry name" value="WD-REPEAT PROTEIN INTERACTING WITH PHOSPHOINOSIDES WIPI -RELATED"/>
    <property type="match status" value="1"/>
</dbReference>
<evidence type="ECO:0000313" key="16">
    <source>
        <dbReference type="Proteomes" id="UP000246991"/>
    </source>
</evidence>
<keyword evidence="4" id="KW-0813">Transport</keyword>
<evidence type="ECO:0000256" key="9">
    <source>
        <dbReference type="ARBA" id="ARBA00022927"/>
    </source>
</evidence>
<comment type="subcellular location">
    <subcellularLocation>
        <location evidence="2">Endosome membrane</location>
        <topology evidence="2">Peripheral membrane protein</topology>
    </subcellularLocation>
    <subcellularLocation>
        <location evidence="3">Preautophagosomal structure membrane</location>
        <topology evidence="3">Peripheral membrane protein</topology>
    </subcellularLocation>
    <subcellularLocation>
        <location evidence="1">Vacuole membrane</location>
        <topology evidence="1">Peripheral membrane protein</topology>
    </subcellularLocation>
</comment>
<gene>
    <name evidence="15" type="ORF">C7212DRAFT_177654</name>
</gene>
<dbReference type="InterPro" id="IPR015943">
    <property type="entry name" value="WD40/YVTN_repeat-like_dom_sf"/>
</dbReference>
<keyword evidence="16" id="KW-1185">Reference proteome</keyword>
<comment type="caution">
    <text evidence="15">The sequence shown here is derived from an EMBL/GenBank/DDBJ whole genome shotgun (WGS) entry which is preliminary data.</text>
</comment>
<evidence type="ECO:0000256" key="3">
    <source>
        <dbReference type="ARBA" id="ARBA00004623"/>
    </source>
</evidence>
<dbReference type="Gene3D" id="2.130.10.10">
    <property type="entry name" value="YVTN repeat-like/Quinoprotein amine dehydrogenase"/>
    <property type="match status" value="1"/>
</dbReference>
<proteinExistence type="inferred from homology"/>
<keyword evidence="10" id="KW-0072">Autophagy</keyword>
<reference evidence="15 16" key="1">
    <citation type="submission" date="2018-03" db="EMBL/GenBank/DDBJ databases">
        <title>Genomes of Pezizomycetes fungi and the evolution of truffles.</title>
        <authorList>
            <person name="Murat C."/>
            <person name="Payen T."/>
            <person name="Noel B."/>
            <person name="Kuo A."/>
            <person name="Martin F.M."/>
        </authorList>
    </citation>
    <scope>NUCLEOTIDE SEQUENCE [LARGE SCALE GENOMIC DNA]</scope>
    <source>
        <strain evidence="15">091103-1</strain>
    </source>
</reference>
<evidence type="ECO:0000256" key="5">
    <source>
        <dbReference type="ARBA" id="ARBA00022554"/>
    </source>
</evidence>
<keyword evidence="8" id="KW-0967">Endosome</keyword>
<dbReference type="Proteomes" id="UP000246991">
    <property type="component" value="Unassembled WGS sequence"/>
</dbReference>
<evidence type="ECO:0000256" key="2">
    <source>
        <dbReference type="ARBA" id="ARBA00004481"/>
    </source>
</evidence>
<keyword evidence="7" id="KW-0677">Repeat</keyword>
<evidence type="ECO:0000256" key="6">
    <source>
        <dbReference type="ARBA" id="ARBA00022574"/>
    </source>
</evidence>
<keyword evidence="5" id="KW-0926">Vacuole</keyword>
<sequence length="429" mass="46402">MNFVTFNQDFSCLAVGTHNGYRIYNCDPFGKVYEQKEGGDVSIIEMLFSTSLVALIFSPRRLVITNTKRQSTICELTFPTSIFAVKLNRKRLIVVLEEQIYVYDISNMKLLHTIETSPNPTAICALSPSSEKCYIAYPRPTNSSTSPFSPPSHAPPGVNAPLAASGDVLLFDAIKLEAVNVIEAHKAPLANVALNSEGSLLATASDKGTIIRVFSIPGAQKLYQFRRGTYPSRIFSIAFNLMSTLLCVSSATETVHIFRLSGSNPQESSPGPYRATDSDAESSPTGSVASFPSNHAGAAGGGFDHYVESKRRSGSGTFGSIIRRSSQQIGRTIAGAAGGYLPHAVTEMWEPARDFAFVKLPNAGLKSVVALSSTSPQIMVVTSDGYFYVHNVDMERGGECVLTKQYSLVSLPSPKPLDINQANHFSYLN</sequence>